<comment type="subcellular location">
    <subcellularLocation>
        <location evidence="1">Nucleus</location>
    </subcellularLocation>
</comment>
<dbReference type="PANTHER" id="PTHR16515:SF49">
    <property type="entry name" value="GASTRULA ZINC FINGER PROTEIN XLCGF49.1-LIKE-RELATED"/>
    <property type="match status" value="1"/>
</dbReference>
<evidence type="ECO:0000256" key="1">
    <source>
        <dbReference type="ARBA" id="ARBA00004123"/>
    </source>
</evidence>
<dbReference type="Gene3D" id="3.30.160.60">
    <property type="entry name" value="Classic Zinc Finger"/>
    <property type="match status" value="7"/>
</dbReference>
<dbReference type="GO" id="GO:0003677">
    <property type="term" value="F:DNA binding"/>
    <property type="evidence" value="ECO:0007669"/>
    <property type="project" value="UniProtKB-KW"/>
</dbReference>
<dbReference type="GO" id="GO:0008270">
    <property type="term" value="F:zinc ion binding"/>
    <property type="evidence" value="ECO:0007669"/>
    <property type="project" value="UniProtKB-UniRule"/>
</dbReference>
<dbReference type="SMART" id="SM00868">
    <property type="entry name" value="zf-AD"/>
    <property type="match status" value="1"/>
</dbReference>
<dbReference type="FunFam" id="3.30.160.60:FF:000176">
    <property type="entry name" value="zinc finger protein 70"/>
    <property type="match status" value="1"/>
</dbReference>
<name>A0A8D8FFV5_CULPI</name>
<evidence type="ECO:0000256" key="7">
    <source>
        <dbReference type="ARBA" id="ARBA00023125"/>
    </source>
</evidence>
<reference evidence="15" key="1">
    <citation type="submission" date="2021-05" db="EMBL/GenBank/DDBJ databases">
        <authorList>
            <person name="Alioto T."/>
            <person name="Alioto T."/>
            <person name="Gomez Garrido J."/>
        </authorList>
    </citation>
    <scope>NUCLEOTIDE SEQUENCE</scope>
</reference>
<evidence type="ECO:0000256" key="3">
    <source>
        <dbReference type="ARBA" id="ARBA00022737"/>
    </source>
</evidence>
<evidence type="ECO:0000256" key="8">
    <source>
        <dbReference type="ARBA" id="ARBA00023163"/>
    </source>
</evidence>
<feature type="domain" description="C2H2-type" evidence="13">
    <location>
        <begin position="456"/>
        <end position="483"/>
    </location>
</feature>
<dbReference type="GO" id="GO:0010468">
    <property type="term" value="P:regulation of gene expression"/>
    <property type="evidence" value="ECO:0007669"/>
    <property type="project" value="TreeGrafter"/>
</dbReference>
<proteinExistence type="predicted"/>
<dbReference type="InterPro" id="IPR036236">
    <property type="entry name" value="Znf_C2H2_sf"/>
</dbReference>
<dbReference type="FunFam" id="3.30.160.60:FF:000145">
    <property type="entry name" value="Zinc finger protein 574"/>
    <property type="match status" value="1"/>
</dbReference>
<feature type="domain" description="C2H2-type" evidence="13">
    <location>
        <begin position="371"/>
        <end position="398"/>
    </location>
</feature>
<sequence>MLNFEKACSNFRSAPMDVCRVCLLEDADVFLSVFSKLEQVPIAEMLSQLTGLQLAKGDGLPRFICKECSEDVLKCYKVRRKCLESERQLRSTLEKSREKMKLVEQYLKKEMLKGSESENKNVAGESLVLAEEVLKDVAGSEQLMSMLCPAQPVEKQESFKTIDETEESVTAEEELPSATSSAITIKREADFVVSLDPVSELIVHTQPDADADLELDADTVETKACESMVSIEVVQGEEAETVIENDAVEAAVETEEYDFGEEYLETQEEDDIQYTIDSDIGEEEVVMMVQKLISNADQKQQQDQDGKIICCGCEMHFETDEQLQRHSIAEHEKMRIKSNAKPFECQICFKRFLSEQRLTLHQTYAYREKSHFCEKCTARFTCRGSLLNHMNTHAERTYKCDVCLKCFYTSSTLQSHRLLHSDSKQFKCPESNCGKSFLRKSDLHIHLVSHSDERPFVCEVCESRFKSKAHLVHHGKVHTREKPYKCAKCDKAFGTYSARNVHQLAHEGIHKYKCEYCDKVYQRNTKLQVHIRRNHTGERPFACDVCPNERFYQNWELTNHKKKVHWMDVKGEADRDDGDECSSSPEVKVKRAKTAKD</sequence>
<dbReference type="InterPro" id="IPR050331">
    <property type="entry name" value="Zinc_finger"/>
</dbReference>
<evidence type="ECO:0000256" key="12">
    <source>
        <dbReference type="SAM" id="MobiDB-lite"/>
    </source>
</evidence>
<organism evidence="15">
    <name type="scientific">Culex pipiens</name>
    <name type="common">House mosquito</name>
    <dbReference type="NCBI Taxonomy" id="7175"/>
    <lineage>
        <taxon>Eukaryota</taxon>
        <taxon>Metazoa</taxon>
        <taxon>Ecdysozoa</taxon>
        <taxon>Arthropoda</taxon>
        <taxon>Hexapoda</taxon>
        <taxon>Insecta</taxon>
        <taxon>Pterygota</taxon>
        <taxon>Neoptera</taxon>
        <taxon>Endopterygota</taxon>
        <taxon>Diptera</taxon>
        <taxon>Nematocera</taxon>
        <taxon>Culicoidea</taxon>
        <taxon>Culicidae</taxon>
        <taxon>Culicinae</taxon>
        <taxon>Culicini</taxon>
        <taxon>Culex</taxon>
        <taxon>Culex</taxon>
    </lineage>
</organism>
<protein>
    <submittedName>
        <fullName evidence="15">Zinc finger protein 226</fullName>
    </submittedName>
</protein>
<dbReference type="AlphaFoldDB" id="A0A8D8FFV5"/>
<keyword evidence="9" id="KW-0539">Nucleus</keyword>
<dbReference type="SMART" id="SM00355">
    <property type="entry name" value="ZnF_C2H2"/>
    <property type="match status" value="9"/>
</dbReference>
<dbReference type="SUPFAM" id="SSF57716">
    <property type="entry name" value="Glucocorticoid receptor-like (DNA-binding domain)"/>
    <property type="match status" value="1"/>
</dbReference>
<feature type="region of interest" description="Disordered" evidence="12">
    <location>
        <begin position="572"/>
        <end position="597"/>
    </location>
</feature>
<feature type="binding site" evidence="11">
    <location>
        <position position="68"/>
    </location>
    <ligand>
        <name>Zn(2+)</name>
        <dbReference type="ChEBI" id="CHEBI:29105"/>
    </ligand>
</feature>
<keyword evidence="3" id="KW-0677">Repeat</keyword>
<keyword evidence="8" id="KW-0804">Transcription</keyword>
<dbReference type="EMBL" id="HBUE01060935">
    <property type="protein sequence ID" value="CAG6468584.1"/>
    <property type="molecule type" value="Transcribed_RNA"/>
</dbReference>
<evidence type="ECO:0000256" key="4">
    <source>
        <dbReference type="ARBA" id="ARBA00022771"/>
    </source>
</evidence>
<dbReference type="Pfam" id="PF00096">
    <property type="entry name" value="zf-C2H2"/>
    <property type="match status" value="3"/>
</dbReference>
<feature type="domain" description="ZAD" evidence="14">
    <location>
        <begin position="17"/>
        <end position="92"/>
    </location>
</feature>
<evidence type="ECO:0000259" key="14">
    <source>
        <dbReference type="PROSITE" id="PS51915"/>
    </source>
</evidence>
<accession>A0A8D8FFV5</accession>
<feature type="binding site" evidence="11">
    <location>
        <position position="22"/>
    </location>
    <ligand>
        <name>Zn(2+)</name>
        <dbReference type="ChEBI" id="CHEBI:29105"/>
    </ligand>
</feature>
<evidence type="ECO:0000256" key="2">
    <source>
        <dbReference type="ARBA" id="ARBA00022723"/>
    </source>
</evidence>
<dbReference type="PROSITE" id="PS50157">
    <property type="entry name" value="ZINC_FINGER_C2H2_2"/>
    <property type="match status" value="7"/>
</dbReference>
<keyword evidence="5 11" id="KW-0862">Zinc</keyword>
<evidence type="ECO:0000313" key="15">
    <source>
        <dbReference type="EMBL" id="CAG6468584.1"/>
    </source>
</evidence>
<dbReference type="InterPro" id="IPR013087">
    <property type="entry name" value="Znf_C2H2_type"/>
</dbReference>
<dbReference type="InterPro" id="IPR012934">
    <property type="entry name" value="Znf_AD"/>
</dbReference>
<feature type="domain" description="C2H2-type" evidence="13">
    <location>
        <begin position="398"/>
        <end position="425"/>
    </location>
</feature>
<evidence type="ECO:0000256" key="11">
    <source>
        <dbReference type="PROSITE-ProRule" id="PRU01263"/>
    </source>
</evidence>
<feature type="domain" description="C2H2-type" evidence="13">
    <location>
        <begin position="343"/>
        <end position="370"/>
    </location>
</feature>
<feature type="domain" description="C2H2-type" evidence="13">
    <location>
        <begin position="484"/>
        <end position="511"/>
    </location>
</feature>
<evidence type="ECO:0000259" key="13">
    <source>
        <dbReference type="PROSITE" id="PS50157"/>
    </source>
</evidence>
<feature type="domain" description="C2H2-type" evidence="13">
    <location>
        <begin position="512"/>
        <end position="540"/>
    </location>
</feature>
<dbReference type="GO" id="GO:0005634">
    <property type="term" value="C:nucleus"/>
    <property type="evidence" value="ECO:0007669"/>
    <property type="project" value="UniProtKB-SubCell"/>
</dbReference>
<evidence type="ECO:0000256" key="10">
    <source>
        <dbReference type="PROSITE-ProRule" id="PRU00042"/>
    </source>
</evidence>
<keyword evidence="7" id="KW-0238">DNA-binding</keyword>
<dbReference type="Gene3D" id="3.40.1800.20">
    <property type="match status" value="1"/>
</dbReference>
<dbReference type="PROSITE" id="PS00028">
    <property type="entry name" value="ZINC_FINGER_C2H2_1"/>
    <property type="match status" value="6"/>
</dbReference>
<keyword evidence="4 10" id="KW-0863">Zinc-finger</keyword>
<dbReference type="PANTHER" id="PTHR16515">
    <property type="entry name" value="PR DOMAIN ZINC FINGER PROTEIN"/>
    <property type="match status" value="1"/>
</dbReference>
<evidence type="ECO:0000256" key="9">
    <source>
        <dbReference type="ARBA" id="ARBA00023242"/>
    </source>
</evidence>
<feature type="binding site" evidence="11">
    <location>
        <position position="65"/>
    </location>
    <ligand>
        <name>Zn(2+)</name>
        <dbReference type="ChEBI" id="CHEBI:29105"/>
    </ligand>
</feature>
<dbReference type="Pfam" id="PF07776">
    <property type="entry name" value="zf-AD"/>
    <property type="match status" value="1"/>
</dbReference>
<keyword evidence="6" id="KW-0805">Transcription regulation</keyword>
<dbReference type="SUPFAM" id="SSF57667">
    <property type="entry name" value="beta-beta-alpha zinc fingers"/>
    <property type="match status" value="4"/>
</dbReference>
<feature type="binding site" evidence="11">
    <location>
        <position position="19"/>
    </location>
    <ligand>
        <name>Zn(2+)</name>
        <dbReference type="ChEBI" id="CHEBI:29105"/>
    </ligand>
</feature>
<feature type="domain" description="C2H2-type" evidence="13">
    <location>
        <begin position="426"/>
        <end position="455"/>
    </location>
</feature>
<evidence type="ECO:0000256" key="6">
    <source>
        <dbReference type="ARBA" id="ARBA00023015"/>
    </source>
</evidence>
<keyword evidence="2 11" id="KW-0479">Metal-binding</keyword>
<evidence type="ECO:0000256" key="5">
    <source>
        <dbReference type="ARBA" id="ARBA00022833"/>
    </source>
</evidence>
<dbReference type="PROSITE" id="PS51915">
    <property type="entry name" value="ZAD"/>
    <property type="match status" value="1"/>
</dbReference>
<dbReference type="FunFam" id="3.30.160.60:FF:000446">
    <property type="entry name" value="Zinc finger protein"/>
    <property type="match status" value="1"/>
</dbReference>